<name>A0ABV6M9E1_9ACTN</name>
<dbReference type="InterPro" id="IPR013249">
    <property type="entry name" value="RNA_pol_sigma70_r4_t2"/>
</dbReference>
<evidence type="ECO:0000259" key="7">
    <source>
        <dbReference type="Pfam" id="PF04542"/>
    </source>
</evidence>
<proteinExistence type="inferred from homology"/>
<dbReference type="InterPro" id="IPR036388">
    <property type="entry name" value="WH-like_DNA-bd_sf"/>
</dbReference>
<feature type="compositionally biased region" description="Pro residues" evidence="6">
    <location>
        <begin position="332"/>
        <end position="348"/>
    </location>
</feature>
<evidence type="ECO:0000256" key="6">
    <source>
        <dbReference type="SAM" id="MobiDB-lite"/>
    </source>
</evidence>
<evidence type="ECO:0000313" key="9">
    <source>
        <dbReference type="EMBL" id="MFC0531256.1"/>
    </source>
</evidence>
<dbReference type="Proteomes" id="UP001589867">
    <property type="component" value="Unassembled WGS sequence"/>
</dbReference>
<feature type="compositionally biased region" description="Polar residues" evidence="6">
    <location>
        <begin position="433"/>
        <end position="443"/>
    </location>
</feature>
<feature type="region of interest" description="Disordered" evidence="6">
    <location>
        <begin position="294"/>
        <end position="357"/>
    </location>
</feature>
<dbReference type="SUPFAM" id="SSF88946">
    <property type="entry name" value="Sigma2 domain of RNA polymerase sigma factors"/>
    <property type="match status" value="1"/>
</dbReference>
<gene>
    <name evidence="9" type="ORF">ACFFIA_26800</name>
</gene>
<organism evidence="9 10">
    <name type="scientific">Phytohabitans kaempferiae</name>
    <dbReference type="NCBI Taxonomy" id="1620943"/>
    <lineage>
        <taxon>Bacteria</taxon>
        <taxon>Bacillati</taxon>
        <taxon>Actinomycetota</taxon>
        <taxon>Actinomycetes</taxon>
        <taxon>Micromonosporales</taxon>
        <taxon>Micromonosporaceae</taxon>
    </lineage>
</organism>
<feature type="compositionally biased region" description="Low complexity" evidence="6">
    <location>
        <begin position="456"/>
        <end position="496"/>
    </location>
</feature>
<feature type="region of interest" description="Disordered" evidence="6">
    <location>
        <begin position="428"/>
        <end position="510"/>
    </location>
</feature>
<protein>
    <submittedName>
        <fullName evidence="9">RNA polymerase sigma factor</fullName>
    </submittedName>
</protein>
<dbReference type="Gene3D" id="1.10.10.10">
    <property type="entry name" value="Winged helix-like DNA-binding domain superfamily/Winged helix DNA-binding domain"/>
    <property type="match status" value="1"/>
</dbReference>
<dbReference type="InterPro" id="IPR007627">
    <property type="entry name" value="RNA_pol_sigma70_r2"/>
</dbReference>
<dbReference type="SUPFAM" id="SSF88659">
    <property type="entry name" value="Sigma3 and sigma4 domains of RNA polymerase sigma factors"/>
    <property type="match status" value="1"/>
</dbReference>
<evidence type="ECO:0000256" key="5">
    <source>
        <dbReference type="ARBA" id="ARBA00023163"/>
    </source>
</evidence>
<feature type="region of interest" description="Disordered" evidence="6">
    <location>
        <begin position="394"/>
        <end position="413"/>
    </location>
</feature>
<dbReference type="NCBIfam" id="TIGR02937">
    <property type="entry name" value="sigma70-ECF"/>
    <property type="match status" value="1"/>
</dbReference>
<accession>A0ABV6M9E1</accession>
<dbReference type="InterPro" id="IPR013325">
    <property type="entry name" value="RNA_pol_sigma_r2"/>
</dbReference>
<feature type="compositionally biased region" description="Polar residues" evidence="6">
    <location>
        <begin position="394"/>
        <end position="409"/>
    </location>
</feature>
<keyword evidence="2" id="KW-0805">Transcription regulation</keyword>
<keyword evidence="5" id="KW-0804">Transcription</keyword>
<keyword evidence="3" id="KW-0731">Sigma factor</keyword>
<evidence type="ECO:0000256" key="2">
    <source>
        <dbReference type="ARBA" id="ARBA00023015"/>
    </source>
</evidence>
<dbReference type="Pfam" id="PF08281">
    <property type="entry name" value="Sigma70_r4_2"/>
    <property type="match status" value="1"/>
</dbReference>
<evidence type="ECO:0000259" key="8">
    <source>
        <dbReference type="Pfam" id="PF08281"/>
    </source>
</evidence>
<dbReference type="PANTHER" id="PTHR43133:SF8">
    <property type="entry name" value="RNA POLYMERASE SIGMA FACTOR HI_1459-RELATED"/>
    <property type="match status" value="1"/>
</dbReference>
<evidence type="ECO:0000256" key="4">
    <source>
        <dbReference type="ARBA" id="ARBA00023125"/>
    </source>
</evidence>
<feature type="domain" description="RNA polymerase sigma-70 region 2" evidence="7">
    <location>
        <begin position="22"/>
        <end position="88"/>
    </location>
</feature>
<comment type="similarity">
    <text evidence="1">Belongs to the sigma-70 factor family. ECF subfamily.</text>
</comment>
<sequence>MDDTSLVAAMVAGDPRGLDGAYRRYAPRLYAYCRSILRDADLAADAVQDTFVVAGRRAGQLREPERLLPWLYAIARHECLRQLRDRRRETPAELDDTTADTADLGAGLRAAEARELVHAAAAGLGAGDREVIELALRHGMSAVDIGAVLGISANHAHARLSRARAQLERALGVLLVARAGACPTLRELVAGWDGRLDPLLRKRLGRHVDGCARCLASRGALLSPAALLSGYVAAPFAALPVPAWRPGEAPEIRLDRDGFPATRRRGTWAVAGAAAAVVAVLVVIALTRPGEPDPAPALAGGTPTPAPSTTPTAAALGGSPGPVAVAPTASDPAPPGPSTPEPPAPEPPGSGITITVSGGVRCGSDGFSYTLSVEAVANREMTAARLYWRGADSGTESAAMTATGPSSARGSRAALRHPRVVWWVRGTAADGTTGESPRATSANPCRVGGPSGFTVRTTAPASPGRTAPRPGRPGAPTGPGRAACCCRSRPSAAPGRRAARRGRASGGAAG</sequence>
<feature type="domain" description="RNA polymerase sigma factor 70 region 4 type 2" evidence="8">
    <location>
        <begin position="115"/>
        <end position="167"/>
    </location>
</feature>
<feature type="compositionally biased region" description="Low complexity" evidence="6">
    <location>
        <begin position="296"/>
        <end position="317"/>
    </location>
</feature>
<dbReference type="PANTHER" id="PTHR43133">
    <property type="entry name" value="RNA POLYMERASE ECF-TYPE SIGMA FACTO"/>
    <property type="match status" value="1"/>
</dbReference>
<comment type="caution">
    <text evidence="9">The sequence shown here is derived from an EMBL/GenBank/DDBJ whole genome shotgun (WGS) entry which is preliminary data.</text>
</comment>
<dbReference type="InterPro" id="IPR039425">
    <property type="entry name" value="RNA_pol_sigma-70-like"/>
</dbReference>
<keyword evidence="4" id="KW-0238">DNA-binding</keyword>
<reference evidence="9 10" key="1">
    <citation type="submission" date="2024-09" db="EMBL/GenBank/DDBJ databases">
        <authorList>
            <person name="Sun Q."/>
            <person name="Mori K."/>
        </authorList>
    </citation>
    <scope>NUCLEOTIDE SEQUENCE [LARGE SCALE GENOMIC DNA]</scope>
    <source>
        <strain evidence="9 10">TBRC 3947</strain>
    </source>
</reference>
<dbReference type="RefSeq" id="WP_377255362.1">
    <property type="nucleotide sequence ID" value="NZ_JBHLUH010000058.1"/>
</dbReference>
<evidence type="ECO:0000256" key="3">
    <source>
        <dbReference type="ARBA" id="ARBA00023082"/>
    </source>
</evidence>
<dbReference type="EMBL" id="JBHLUH010000058">
    <property type="protein sequence ID" value="MFC0531256.1"/>
    <property type="molecule type" value="Genomic_DNA"/>
</dbReference>
<dbReference type="Pfam" id="PF04542">
    <property type="entry name" value="Sigma70_r2"/>
    <property type="match status" value="1"/>
</dbReference>
<evidence type="ECO:0000256" key="1">
    <source>
        <dbReference type="ARBA" id="ARBA00010641"/>
    </source>
</evidence>
<dbReference type="InterPro" id="IPR014284">
    <property type="entry name" value="RNA_pol_sigma-70_dom"/>
</dbReference>
<dbReference type="Gene3D" id="1.10.1740.10">
    <property type="match status" value="1"/>
</dbReference>
<evidence type="ECO:0000313" key="10">
    <source>
        <dbReference type="Proteomes" id="UP001589867"/>
    </source>
</evidence>
<dbReference type="InterPro" id="IPR013324">
    <property type="entry name" value="RNA_pol_sigma_r3/r4-like"/>
</dbReference>
<keyword evidence="10" id="KW-1185">Reference proteome</keyword>